<protein>
    <submittedName>
        <fullName evidence="1">Uncharacterized protein</fullName>
    </submittedName>
</protein>
<gene>
    <name evidence="1" type="ORF">BU25DRAFT_106415</name>
</gene>
<accession>A0ACB6RXT9</accession>
<name>A0ACB6RXT9_9PLEO</name>
<sequence>MARRRISSDQRIWQGRFDGSDWYFRAQSGSLVACVFQAQVLVYEEVGQGVTYGGNAVKSLMGARLHAGSSVRAMVMTSQPRFASSRRAPKTERVAPCWMQAEFADGVCC</sequence>
<dbReference type="EMBL" id="MU006723">
    <property type="protein sequence ID" value="KAF2625964.1"/>
    <property type="molecule type" value="Genomic_DNA"/>
</dbReference>
<organism evidence="1 2">
    <name type="scientific">Macroventuria anomochaeta</name>
    <dbReference type="NCBI Taxonomy" id="301207"/>
    <lineage>
        <taxon>Eukaryota</taxon>
        <taxon>Fungi</taxon>
        <taxon>Dikarya</taxon>
        <taxon>Ascomycota</taxon>
        <taxon>Pezizomycotina</taxon>
        <taxon>Dothideomycetes</taxon>
        <taxon>Pleosporomycetidae</taxon>
        <taxon>Pleosporales</taxon>
        <taxon>Pleosporineae</taxon>
        <taxon>Didymellaceae</taxon>
        <taxon>Macroventuria</taxon>
    </lineage>
</organism>
<evidence type="ECO:0000313" key="2">
    <source>
        <dbReference type="Proteomes" id="UP000799754"/>
    </source>
</evidence>
<evidence type="ECO:0000313" key="1">
    <source>
        <dbReference type="EMBL" id="KAF2625964.1"/>
    </source>
</evidence>
<proteinExistence type="predicted"/>
<comment type="caution">
    <text evidence="1">The sequence shown here is derived from an EMBL/GenBank/DDBJ whole genome shotgun (WGS) entry which is preliminary data.</text>
</comment>
<dbReference type="Proteomes" id="UP000799754">
    <property type="component" value="Unassembled WGS sequence"/>
</dbReference>
<reference evidence="1" key="1">
    <citation type="journal article" date="2020" name="Stud. Mycol.">
        <title>101 Dothideomycetes genomes: a test case for predicting lifestyles and emergence of pathogens.</title>
        <authorList>
            <person name="Haridas S."/>
            <person name="Albert R."/>
            <person name="Binder M."/>
            <person name="Bloem J."/>
            <person name="Labutti K."/>
            <person name="Salamov A."/>
            <person name="Andreopoulos B."/>
            <person name="Baker S."/>
            <person name="Barry K."/>
            <person name="Bills G."/>
            <person name="Bluhm B."/>
            <person name="Cannon C."/>
            <person name="Castanera R."/>
            <person name="Culley D."/>
            <person name="Daum C."/>
            <person name="Ezra D."/>
            <person name="Gonzalez J."/>
            <person name="Henrissat B."/>
            <person name="Kuo A."/>
            <person name="Liang C."/>
            <person name="Lipzen A."/>
            <person name="Lutzoni F."/>
            <person name="Magnuson J."/>
            <person name="Mondo S."/>
            <person name="Nolan M."/>
            <person name="Ohm R."/>
            <person name="Pangilinan J."/>
            <person name="Park H.-J."/>
            <person name="Ramirez L."/>
            <person name="Alfaro M."/>
            <person name="Sun H."/>
            <person name="Tritt A."/>
            <person name="Yoshinaga Y."/>
            <person name="Zwiers L.-H."/>
            <person name="Turgeon B."/>
            <person name="Goodwin S."/>
            <person name="Spatafora J."/>
            <person name="Crous P."/>
            <person name="Grigoriev I."/>
        </authorList>
    </citation>
    <scope>NUCLEOTIDE SEQUENCE</scope>
    <source>
        <strain evidence="1">CBS 525.71</strain>
    </source>
</reference>
<keyword evidence="2" id="KW-1185">Reference proteome</keyword>